<keyword evidence="2" id="KW-1185">Reference proteome</keyword>
<reference evidence="2" key="1">
    <citation type="submission" date="2017-01" db="EMBL/GenBank/DDBJ databases">
        <authorList>
            <person name="Wolfgang W.J."/>
            <person name="Cole J."/>
            <person name="Wroblewski D."/>
            <person name="Mcginnis J."/>
            <person name="Musser K.A."/>
        </authorList>
    </citation>
    <scope>NUCLEOTIDE SEQUENCE [LARGE SCALE GENOMIC DNA]</scope>
    <source>
        <strain evidence="2">DSM 19151</strain>
    </source>
</reference>
<evidence type="ECO:0000313" key="1">
    <source>
        <dbReference type="EMBL" id="OSI14900.1"/>
    </source>
</evidence>
<dbReference type="STRING" id="194197.BWD09_09550"/>
<protein>
    <submittedName>
        <fullName evidence="1">Type IV secretion protein Rhs</fullName>
    </submittedName>
</protein>
<gene>
    <name evidence="1" type="ORF">BWD09_09550</name>
</gene>
<dbReference type="GeneID" id="94581019"/>
<dbReference type="EMBL" id="MTBO01000028">
    <property type="protein sequence ID" value="OSI14900.1"/>
    <property type="molecule type" value="Genomic_DNA"/>
</dbReference>
<name>A0A1X3D4Q8_9NEIS</name>
<dbReference type="RefSeq" id="WP_176579718.1">
    <property type="nucleotide sequence ID" value="NZ_CAUJPZ010000033.1"/>
</dbReference>
<organism evidence="1 2">
    <name type="scientific">Neisseria dentiae</name>
    <dbReference type="NCBI Taxonomy" id="194197"/>
    <lineage>
        <taxon>Bacteria</taxon>
        <taxon>Pseudomonadati</taxon>
        <taxon>Pseudomonadota</taxon>
        <taxon>Betaproteobacteria</taxon>
        <taxon>Neisseriales</taxon>
        <taxon>Neisseriaceae</taxon>
        <taxon>Neisseria</taxon>
    </lineage>
</organism>
<comment type="caution">
    <text evidence="1">The sequence shown here is derived from an EMBL/GenBank/DDBJ whole genome shotgun (WGS) entry which is preliminary data.</text>
</comment>
<accession>A0A1X3D4Q8</accession>
<dbReference type="Proteomes" id="UP000193118">
    <property type="component" value="Unassembled WGS sequence"/>
</dbReference>
<dbReference type="AlphaFoldDB" id="A0A1X3D4Q8"/>
<proteinExistence type="predicted"/>
<sequence>MAEARWRRLTAQETELARLVFSDGLDYTRIKIYRGIPFLPNINTAVAPNGHIYFPRRNCPDDFTCTGTHYAVWLIHELTHVWQHQHGYRTWLGGLMLAVKGGYRQRCCYAYPPPVCIRSIADLNMEQQADLIAHYYAARFLKWPQYQADLPHFEAALSGFLANPHNSALLPKYRNGLSWFGWLKDTAASLKKRWRKG</sequence>
<evidence type="ECO:0000313" key="2">
    <source>
        <dbReference type="Proteomes" id="UP000193118"/>
    </source>
</evidence>